<dbReference type="PANTHER" id="PTHR23523:SF2">
    <property type="entry name" value="2-NITROIMIDAZOLE TRANSPORTER"/>
    <property type="match status" value="1"/>
</dbReference>
<evidence type="ECO:0000256" key="4">
    <source>
        <dbReference type="ARBA" id="ARBA00023136"/>
    </source>
</evidence>
<dbReference type="PROSITE" id="PS50850">
    <property type="entry name" value="MFS"/>
    <property type="match status" value="1"/>
</dbReference>
<feature type="transmembrane region" description="Helical" evidence="5">
    <location>
        <begin position="206"/>
        <end position="228"/>
    </location>
</feature>
<feature type="transmembrane region" description="Helical" evidence="5">
    <location>
        <begin position="76"/>
        <end position="96"/>
    </location>
</feature>
<keyword evidence="2 5" id="KW-0812">Transmembrane</keyword>
<gene>
    <name evidence="7" type="ORF">FYJ24_01405</name>
</gene>
<keyword evidence="3 5" id="KW-1133">Transmembrane helix</keyword>
<dbReference type="InterPro" id="IPR036259">
    <property type="entry name" value="MFS_trans_sf"/>
</dbReference>
<dbReference type="GO" id="GO:0005886">
    <property type="term" value="C:plasma membrane"/>
    <property type="evidence" value="ECO:0007669"/>
    <property type="project" value="UniProtKB-SubCell"/>
</dbReference>
<dbReference type="GO" id="GO:0022857">
    <property type="term" value="F:transmembrane transporter activity"/>
    <property type="evidence" value="ECO:0007669"/>
    <property type="project" value="InterPro"/>
</dbReference>
<evidence type="ECO:0000256" key="3">
    <source>
        <dbReference type="ARBA" id="ARBA00022989"/>
    </source>
</evidence>
<dbReference type="AlphaFoldDB" id="A0A6N7W216"/>
<feature type="domain" description="Major facilitator superfamily (MFS) profile" evidence="6">
    <location>
        <begin position="12"/>
        <end position="390"/>
    </location>
</feature>
<dbReference type="Gene3D" id="1.20.1250.20">
    <property type="entry name" value="MFS general substrate transporter like domains"/>
    <property type="match status" value="1"/>
</dbReference>
<feature type="transmembrane region" description="Helical" evidence="5">
    <location>
        <begin position="277"/>
        <end position="296"/>
    </location>
</feature>
<dbReference type="PANTHER" id="PTHR23523">
    <property type="match status" value="1"/>
</dbReference>
<feature type="transmembrane region" description="Helical" evidence="5">
    <location>
        <begin position="136"/>
        <end position="155"/>
    </location>
</feature>
<dbReference type="InterPro" id="IPR011701">
    <property type="entry name" value="MFS"/>
</dbReference>
<evidence type="ECO:0000313" key="8">
    <source>
        <dbReference type="Proteomes" id="UP000470875"/>
    </source>
</evidence>
<comment type="subcellular location">
    <subcellularLocation>
        <location evidence="1">Cell membrane</location>
        <topology evidence="1">Multi-pass membrane protein</topology>
    </subcellularLocation>
</comment>
<evidence type="ECO:0000259" key="6">
    <source>
        <dbReference type="PROSITE" id="PS50850"/>
    </source>
</evidence>
<sequence length="400" mass="41759">MKHTSTVPAWLSVAAVAVTAIVLRPAATAVGPVLAELSTDLGMSASLAGILTALPGFVFALAGMTANRVVAYMSPVSALAVACGTIAFGSILRALTGSWSLFLLYSLFALAGMAIGNVLVPAFIKTSFPTASAKVATLYTTALAIGATLPTLLAAPLSQLGGWRLSVGIWSLFAAIAAVLWLLAWKYFRPQSSAHITSERFRVRSLLRSSTAVALMLFFGLQSMQAYVQFGWLAEIYRSGGLSAGNASIMLAIISAGGIPGGIIMPAVVARKKWLPASIVLFSTLLATGYAGLALMPTTFPWLWAIFLAISGFCFPTALALIIERTRNPRVTSAVSGFVQPYGYLLAAAGPLLVGVFYEAIGAWPPILWSLAACAIPMCIAGLMAARPQIIDDNLSIVGP</sequence>
<dbReference type="Proteomes" id="UP000470875">
    <property type="component" value="Unassembled WGS sequence"/>
</dbReference>
<organism evidence="7 8">
    <name type="scientific">Scrofimicrobium canadense</name>
    <dbReference type="NCBI Taxonomy" id="2652290"/>
    <lineage>
        <taxon>Bacteria</taxon>
        <taxon>Bacillati</taxon>
        <taxon>Actinomycetota</taxon>
        <taxon>Actinomycetes</taxon>
        <taxon>Actinomycetales</taxon>
        <taxon>Actinomycetaceae</taxon>
        <taxon>Scrofimicrobium</taxon>
    </lineage>
</organism>
<name>A0A6N7W216_9ACTO</name>
<feature type="transmembrane region" description="Helical" evidence="5">
    <location>
        <begin position="45"/>
        <end position="64"/>
    </location>
</feature>
<reference evidence="7 8" key="1">
    <citation type="submission" date="2019-08" db="EMBL/GenBank/DDBJ databases">
        <title>In-depth cultivation of the pig gut microbiome towards novel bacterial diversity and tailored functional studies.</title>
        <authorList>
            <person name="Wylensek D."/>
            <person name="Hitch T.C.A."/>
            <person name="Clavel T."/>
        </authorList>
    </citation>
    <scope>NUCLEOTIDE SEQUENCE [LARGE SCALE GENOMIC DNA]</scope>
    <source>
        <strain evidence="7 8">WB03_NA08</strain>
    </source>
</reference>
<feature type="transmembrane region" description="Helical" evidence="5">
    <location>
        <begin position="302"/>
        <end position="322"/>
    </location>
</feature>
<feature type="transmembrane region" description="Helical" evidence="5">
    <location>
        <begin position="167"/>
        <end position="185"/>
    </location>
</feature>
<comment type="caution">
    <text evidence="7">The sequence shown here is derived from an EMBL/GenBank/DDBJ whole genome shotgun (WGS) entry which is preliminary data.</text>
</comment>
<evidence type="ECO:0000313" key="7">
    <source>
        <dbReference type="EMBL" id="MSS83441.1"/>
    </source>
</evidence>
<keyword evidence="4 5" id="KW-0472">Membrane</keyword>
<evidence type="ECO:0000256" key="1">
    <source>
        <dbReference type="ARBA" id="ARBA00004651"/>
    </source>
</evidence>
<dbReference type="SUPFAM" id="SSF103473">
    <property type="entry name" value="MFS general substrate transporter"/>
    <property type="match status" value="1"/>
</dbReference>
<feature type="transmembrane region" description="Helical" evidence="5">
    <location>
        <begin position="248"/>
        <end position="270"/>
    </location>
</feature>
<dbReference type="InterPro" id="IPR052524">
    <property type="entry name" value="MFS_Cyanate_Porter"/>
</dbReference>
<feature type="transmembrane region" description="Helical" evidence="5">
    <location>
        <begin position="367"/>
        <end position="386"/>
    </location>
</feature>
<keyword evidence="8" id="KW-1185">Reference proteome</keyword>
<evidence type="ECO:0000256" key="5">
    <source>
        <dbReference type="SAM" id="Phobius"/>
    </source>
</evidence>
<feature type="transmembrane region" description="Helical" evidence="5">
    <location>
        <begin position="102"/>
        <end position="124"/>
    </location>
</feature>
<evidence type="ECO:0000256" key="2">
    <source>
        <dbReference type="ARBA" id="ARBA00022692"/>
    </source>
</evidence>
<dbReference type="InterPro" id="IPR020846">
    <property type="entry name" value="MFS_dom"/>
</dbReference>
<dbReference type="RefSeq" id="WP_154542838.1">
    <property type="nucleotide sequence ID" value="NZ_VULO01000001.1"/>
</dbReference>
<protein>
    <submittedName>
        <fullName evidence="7">MFS transporter</fullName>
    </submittedName>
</protein>
<proteinExistence type="predicted"/>
<accession>A0A6N7W216</accession>
<dbReference type="Pfam" id="PF07690">
    <property type="entry name" value="MFS_1"/>
    <property type="match status" value="1"/>
</dbReference>
<dbReference type="EMBL" id="VULO01000001">
    <property type="protein sequence ID" value="MSS83441.1"/>
    <property type="molecule type" value="Genomic_DNA"/>
</dbReference>
<feature type="transmembrane region" description="Helical" evidence="5">
    <location>
        <begin position="342"/>
        <end position="361"/>
    </location>
</feature>